<evidence type="ECO:0000259" key="3">
    <source>
        <dbReference type="PROSITE" id="PS51722"/>
    </source>
</evidence>
<feature type="domain" description="Tr-type G" evidence="3">
    <location>
        <begin position="3"/>
        <end position="211"/>
    </location>
</feature>
<organism evidence="4">
    <name type="scientific">Pithovirus LCPAC101</name>
    <dbReference type="NCBI Taxonomy" id="2506586"/>
    <lineage>
        <taxon>Viruses</taxon>
        <taxon>Pithoviruses</taxon>
    </lineage>
</organism>
<evidence type="ECO:0000256" key="1">
    <source>
        <dbReference type="ARBA" id="ARBA00022741"/>
    </source>
</evidence>
<dbReference type="GO" id="GO:0005525">
    <property type="term" value="F:GTP binding"/>
    <property type="evidence" value="ECO:0007669"/>
    <property type="project" value="UniProtKB-KW"/>
</dbReference>
<dbReference type="PROSITE" id="PS51722">
    <property type="entry name" value="G_TR_2"/>
    <property type="match status" value="1"/>
</dbReference>
<dbReference type="InterPro" id="IPR050055">
    <property type="entry name" value="EF-Tu_GTPase"/>
</dbReference>
<dbReference type="SUPFAM" id="SSF52540">
    <property type="entry name" value="P-loop containing nucleoside triphosphate hydrolases"/>
    <property type="match status" value="1"/>
</dbReference>
<sequence>MNNRPVTIALVGEVDSGKSSLIGVLSSGISDDGNGKSRSTLLTMKHEREKGRTSSIHTVITNINGTLVRFLDLAGHEKYIHTTLSGLTKYYPDYALLLIGGQRGVTPMTIEHIRICVSLELPVIICITKMDITPVDVLNNTITMTKRLCKQARIKFQYIIHNEDTMIRCIKAFDMYKKNVCPIIKISNITGYGLDHLKIFISKLKYNKNNDRILNEFMIDNKINYLFTIYKPYYVRGIGIVLYGLNRGNDIKTGDVLKIGPIYGKYHNVKIRSIHDKDRNDSYILPNNSIGCLAIRCLDKNIKLTKRIMKKGQVIIDTPIIVTGLIVKVQLFNQSITIRRNYNSYIYCCNMATSSKIIDIANNKGEKVDLIRTNDYAEITFELYTSQFIYPGEKLLLRDGKIRGVGIIKNIISK</sequence>
<dbReference type="InterPro" id="IPR000795">
    <property type="entry name" value="T_Tr_GTP-bd_dom"/>
</dbReference>
<dbReference type="InterPro" id="IPR027417">
    <property type="entry name" value="P-loop_NTPase"/>
</dbReference>
<name>A0A481Z469_9VIRU</name>
<dbReference type="InterPro" id="IPR009001">
    <property type="entry name" value="Transl_elong_EF1A/Init_IF2_C"/>
</dbReference>
<protein>
    <submittedName>
        <fullName evidence="4">Elongation factor Tu GTP binding domain protein</fullName>
    </submittedName>
</protein>
<dbReference type="PANTHER" id="PTHR43721:SF9">
    <property type="entry name" value="GTP-BINDING PROTEIN 1"/>
    <property type="match status" value="1"/>
</dbReference>
<keyword evidence="4" id="KW-0648">Protein biosynthesis</keyword>
<reference evidence="4" key="1">
    <citation type="journal article" date="2019" name="MBio">
        <title>Virus Genomes from Deep Sea Sediments Expand the Ocean Megavirome and Support Independent Origins of Viral Gigantism.</title>
        <authorList>
            <person name="Backstrom D."/>
            <person name="Yutin N."/>
            <person name="Jorgensen S.L."/>
            <person name="Dharamshi J."/>
            <person name="Homa F."/>
            <person name="Zaremba-Niedwiedzka K."/>
            <person name="Spang A."/>
            <person name="Wolf Y.I."/>
            <person name="Koonin E.V."/>
            <person name="Ettema T.J."/>
        </authorList>
    </citation>
    <scope>NUCLEOTIDE SEQUENCE</scope>
</reference>
<dbReference type="EMBL" id="MK500441">
    <property type="protein sequence ID" value="QBK89789.1"/>
    <property type="molecule type" value="Genomic_DNA"/>
</dbReference>
<evidence type="ECO:0000256" key="2">
    <source>
        <dbReference type="ARBA" id="ARBA00023134"/>
    </source>
</evidence>
<keyword evidence="4" id="KW-0251">Elongation factor</keyword>
<dbReference type="Pfam" id="PF00009">
    <property type="entry name" value="GTP_EFTU"/>
    <property type="match status" value="1"/>
</dbReference>
<proteinExistence type="predicted"/>
<dbReference type="PANTHER" id="PTHR43721">
    <property type="entry name" value="ELONGATION FACTOR TU-RELATED"/>
    <property type="match status" value="1"/>
</dbReference>
<dbReference type="GO" id="GO:0003924">
    <property type="term" value="F:GTPase activity"/>
    <property type="evidence" value="ECO:0007669"/>
    <property type="project" value="InterPro"/>
</dbReference>
<dbReference type="Gene3D" id="3.40.50.300">
    <property type="entry name" value="P-loop containing nucleotide triphosphate hydrolases"/>
    <property type="match status" value="1"/>
</dbReference>
<keyword evidence="2" id="KW-0342">GTP-binding</keyword>
<accession>A0A481Z469</accession>
<keyword evidence="1" id="KW-0547">Nucleotide-binding</keyword>
<evidence type="ECO:0000313" key="4">
    <source>
        <dbReference type="EMBL" id="QBK89789.1"/>
    </source>
</evidence>
<gene>
    <name evidence="4" type="ORF">LCPAC101_00720</name>
</gene>
<dbReference type="SUPFAM" id="SSF50465">
    <property type="entry name" value="EF-Tu/eEF-1alpha/eIF2-gamma C-terminal domain"/>
    <property type="match status" value="1"/>
</dbReference>